<dbReference type="STRING" id="7375.A0A0L0C6U7"/>
<protein>
    <recommendedName>
        <fullName evidence="3">Nucleoside phosphorylase domain-containing protein</fullName>
    </recommendedName>
</protein>
<dbReference type="SUPFAM" id="SSF53167">
    <property type="entry name" value="Purine and uridine phosphorylases"/>
    <property type="match status" value="1"/>
</dbReference>
<evidence type="ECO:0000259" key="3">
    <source>
        <dbReference type="Pfam" id="PF01048"/>
    </source>
</evidence>
<dbReference type="OrthoDB" id="204058at2759"/>
<evidence type="ECO:0000313" key="4">
    <source>
        <dbReference type="EMBL" id="KNC27961.1"/>
    </source>
</evidence>
<proteinExistence type="inferred from homology"/>
<feature type="binding site" evidence="2">
    <location>
        <position position="338"/>
    </location>
    <ligand>
        <name>substrate</name>
    </ligand>
</feature>
<accession>A0A0L0C6U7</accession>
<dbReference type="GO" id="GO:0004850">
    <property type="term" value="F:uridine phosphorylase activity"/>
    <property type="evidence" value="ECO:0007669"/>
    <property type="project" value="InterPro"/>
</dbReference>
<sequence length="459" mass="52008">MSLLLTGNSHSMSEEEIDDIKRCVYYKTFSCVTNINTYLDKKKKQVKAKKILKSKKGPLKKTCDKVKFCVLIKKVKKIMPPTGISLDEADHHHDYKSYFEHTHTNGNGAHLVNDQEDEEDDMYAEVREHTRYSDGTVKLRNPNIELMDQDILYHLALGSESHDLHEMFGDVKFVCMGGTPKRMENFAHFIMNEIGYKLPAGTMLQDISAYSYRYSMYKVGPVLCVSHGMGTPSVSILMHEMIKLMYHAKCHDPVFIRIGTCGGIGVEGGTVIITEDALDGQLRNSHEFTVLGKTIHRPAKLDKKLARELKSLASQDDPYDTIIGKTLCTNDFYEGQGRLDGAFCEFTEADKMAYLEKLREHGVVNIEMESTIFAALTYHAGIKAAVVCVALLNRLNGDQVNAPKEVMNEWQERPQILVARYIRKVLAQKGQLKNFFGQQGSIKSPRRFKLVQQESQAHE</sequence>
<dbReference type="InterPro" id="IPR035994">
    <property type="entry name" value="Nucleoside_phosphorylase_sf"/>
</dbReference>
<dbReference type="Gene3D" id="3.40.50.1580">
    <property type="entry name" value="Nucleoside phosphorylase domain"/>
    <property type="match status" value="1"/>
</dbReference>
<comment type="caution">
    <text evidence="4">The sequence shown here is derived from an EMBL/GenBank/DDBJ whole genome shotgun (WGS) entry which is preliminary data.</text>
</comment>
<feature type="domain" description="Nucleoside phosphorylase" evidence="3">
    <location>
        <begin position="172"/>
        <end position="423"/>
    </location>
</feature>
<dbReference type="NCBIfam" id="TIGR01719">
    <property type="entry name" value="euk_UDPppase"/>
    <property type="match status" value="1"/>
</dbReference>
<dbReference type="GO" id="GO:0006218">
    <property type="term" value="P:uridine catabolic process"/>
    <property type="evidence" value="ECO:0007669"/>
    <property type="project" value="TreeGrafter"/>
</dbReference>
<evidence type="ECO:0000256" key="2">
    <source>
        <dbReference type="PIRSR" id="PIRSR610059-50"/>
    </source>
</evidence>
<reference evidence="4 5" key="1">
    <citation type="journal article" date="2015" name="Nat. Commun.">
        <title>Lucilia cuprina genome unlocks parasitic fly biology to underpin future interventions.</title>
        <authorList>
            <person name="Anstead C.A."/>
            <person name="Korhonen P.K."/>
            <person name="Young N.D."/>
            <person name="Hall R.S."/>
            <person name="Jex A.R."/>
            <person name="Murali S.C."/>
            <person name="Hughes D.S."/>
            <person name="Lee S.F."/>
            <person name="Perry T."/>
            <person name="Stroehlein A.J."/>
            <person name="Ansell B.R."/>
            <person name="Breugelmans B."/>
            <person name="Hofmann A."/>
            <person name="Qu J."/>
            <person name="Dugan S."/>
            <person name="Lee S.L."/>
            <person name="Chao H."/>
            <person name="Dinh H."/>
            <person name="Han Y."/>
            <person name="Doddapaneni H.V."/>
            <person name="Worley K.C."/>
            <person name="Muzny D.M."/>
            <person name="Ioannidis P."/>
            <person name="Waterhouse R.M."/>
            <person name="Zdobnov E.M."/>
            <person name="James P.J."/>
            <person name="Bagnall N.H."/>
            <person name="Kotze A.C."/>
            <person name="Gibbs R.A."/>
            <person name="Richards S."/>
            <person name="Batterham P."/>
            <person name="Gasser R.B."/>
        </authorList>
    </citation>
    <scope>NUCLEOTIDE SEQUENCE [LARGE SCALE GENOMIC DNA]</scope>
    <source>
        <strain evidence="4 5">LS</strain>
        <tissue evidence="4">Full body</tissue>
    </source>
</reference>
<dbReference type="PANTHER" id="PTHR43691">
    <property type="entry name" value="URIDINE PHOSPHORYLASE"/>
    <property type="match status" value="1"/>
</dbReference>
<feature type="binding site" evidence="2">
    <location>
        <position position="213"/>
    </location>
    <ligand>
        <name>phosphate</name>
        <dbReference type="ChEBI" id="CHEBI:43474"/>
    </ligand>
</feature>
<dbReference type="InterPro" id="IPR000845">
    <property type="entry name" value="Nucleoside_phosphorylase_d"/>
</dbReference>
<keyword evidence="5" id="KW-1185">Reference proteome</keyword>
<evidence type="ECO:0000256" key="1">
    <source>
        <dbReference type="ARBA" id="ARBA00010456"/>
    </source>
</evidence>
<dbReference type="CDD" id="cd17763">
    <property type="entry name" value="UP_hUPP-like"/>
    <property type="match status" value="1"/>
</dbReference>
<dbReference type="PANTHER" id="PTHR43691:SF11">
    <property type="entry name" value="FI09636P-RELATED"/>
    <property type="match status" value="1"/>
</dbReference>
<dbReference type="AlphaFoldDB" id="A0A0L0C6U7"/>
<dbReference type="Pfam" id="PF01048">
    <property type="entry name" value="PNP_UDP_1"/>
    <property type="match status" value="1"/>
</dbReference>
<evidence type="ECO:0000313" key="5">
    <source>
        <dbReference type="Proteomes" id="UP000037069"/>
    </source>
</evidence>
<dbReference type="GO" id="GO:0009166">
    <property type="term" value="P:nucleotide catabolic process"/>
    <property type="evidence" value="ECO:0007669"/>
    <property type="project" value="InterPro"/>
</dbReference>
<dbReference type="OMA" id="PILLNHM"/>
<name>A0A0L0C6U7_LUCCU</name>
<dbReference type="EMBL" id="JRES01000835">
    <property type="protein sequence ID" value="KNC27961.1"/>
    <property type="molecule type" value="Genomic_DNA"/>
</dbReference>
<dbReference type="GO" id="GO:0005829">
    <property type="term" value="C:cytosol"/>
    <property type="evidence" value="ECO:0007669"/>
    <property type="project" value="TreeGrafter"/>
</dbReference>
<organism evidence="4 5">
    <name type="scientific">Lucilia cuprina</name>
    <name type="common">Green bottle fly</name>
    <name type="synonym">Australian sheep blowfly</name>
    <dbReference type="NCBI Taxonomy" id="7375"/>
    <lineage>
        <taxon>Eukaryota</taxon>
        <taxon>Metazoa</taxon>
        <taxon>Ecdysozoa</taxon>
        <taxon>Arthropoda</taxon>
        <taxon>Hexapoda</taxon>
        <taxon>Insecta</taxon>
        <taxon>Pterygota</taxon>
        <taxon>Neoptera</taxon>
        <taxon>Endopterygota</taxon>
        <taxon>Diptera</taxon>
        <taxon>Brachycera</taxon>
        <taxon>Muscomorpha</taxon>
        <taxon>Oestroidea</taxon>
        <taxon>Calliphoridae</taxon>
        <taxon>Luciliinae</taxon>
        <taxon>Lucilia</taxon>
    </lineage>
</organism>
<feature type="binding site" evidence="2">
    <location>
        <position position="336"/>
    </location>
    <ligand>
        <name>substrate</name>
    </ligand>
</feature>
<dbReference type="InterPro" id="IPR010059">
    <property type="entry name" value="Uridine_phosphorylase_euk"/>
</dbReference>
<feature type="binding site" evidence="2">
    <location>
        <begin position="257"/>
        <end position="260"/>
    </location>
    <ligand>
        <name>phosphate</name>
        <dbReference type="ChEBI" id="CHEBI:43474"/>
    </ligand>
</feature>
<gene>
    <name evidence="4" type="ORF">FF38_06171</name>
</gene>
<dbReference type="Proteomes" id="UP000037069">
    <property type="component" value="Unassembled WGS sequence"/>
</dbReference>
<comment type="similarity">
    <text evidence="1">Belongs to the PNP/UDP phosphorylase family.</text>
</comment>